<evidence type="ECO:0000256" key="7">
    <source>
        <dbReference type="ARBA" id="ARBA00047418"/>
    </source>
</evidence>
<dbReference type="InterPro" id="IPR038508">
    <property type="entry name" value="ArfGAP_dom_sf"/>
</dbReference>
<organism evidence="15 16">
    <name type="scientific">Bursaphelenchus xylophilus</name>
    <name type="common">Pinewood nematode worm</name>
    <name type="synonym">Aphelenchoides xylophilus</name>
    <dbReference type="NCBI Taxonomy" id="6326"/>
    <lineage>
        <taxon>Eukaryota</taxon>
        <taxon>Metazoa</taxon>
        <taxon>Ecdysozoa</taxon>
        <taxon>Nematoda</taxon>
        <taxon>Chromadorea</taxon>
        <taxon>Rhabditida</taxon>
        <taxon>Tylenchina</taxon>
        <taxon>Tylenchomorpha</taxon>
        <taxon>Aphelenchoidea</taxon>
        <taxon>Aphelenchoididae</taxon>
        <taxon>Bursaphelenchus</taxon>
    </lineage>
</organism>
<dbReference type="OrthoDB" id="983479at2759"/>
<keyword evidence="4 12" id="KW-0863">Zinc-finger</keyword>
<dbReference type="InterPro" id="IPR037278">
    <property type="entry name" value="ARFGAP/RecO"/>
</dbReference>
<dbReference type="Pfam" id="PF01412">
    <property type="entry name" value="ArfGap"/>
    <property type="match status" value="1"/>
</dbReference>
<dbReference type="Gene3D" id="1.10.220.150">
    <property type="entry name" value="Arf GTPase activating protein"/>
    <property type="match status" value="1"/>
</dbReference>
<evidence type="ECO:0000256" key="9">
    <source>
        <dbReference type="ARBA" id="ARBA00048763"/>
    </source>
</evidence>
<dbReference type="FunFam" id="1.10.220.150:FF:000014">
    <property type="entry name" value="ADP-ribosylation factor GTPase-activating protein"/>
    <property type="match status" value="1"/>
</dbReference>
<evidence type="ECO:0000256" key="4">
    <source>
        <dbReference type="ARBA" id="ARBA00022771"/>
    </source>
</evidence>
<dbReference type="CDD" id="cd02440">
    <property type="entry name" value="AdoMet_MTases"/>
    <property type="match status" value="1"/>
</dbReference>
<comment type="caution">
    <text evidence="15">The sequence shown here is derived from an EMBL/GenBank/DDBJ whole genome shotgun (WGS) entry which is preliminary data.</text>
</comment>
<dbReference type="InterPro" id="IPR029063">
    <property type="entry name" value="SAM-dependent_MTases_sf"/>
</dbReference>
<dbReference type="GO" id="GO:0008168">
    <property type="term" value="F:methyltransferase activity"/>
    <property type="evidence" value="ECO:0007669"/>
    <property type="project" value="InterPro"/>
</dbReference>
<evidence type="ECO:0000256" key="12">
    <source>
        <dbReference type="PROSITE-ProRule" id="PRU00288"/>
    </source>
</evidence>
<dbReference type="PANTHER" id="PTHR46395:SF1">
    <property type="entry name" value="ADP-RIBOSYLATION FACTOR GTPASE-ACTIVATING PROTEIN 1"/>
    <property type="match status" value="1"/>
</dbReference>
<dbReference type="SMART" id="SM00105">
    <property type="entry name" value="ArfGap"/>
    <property type="match status" value="1"/>
</dbReference>
<dbReference type="GO" id="GO:0036261">
    <property type="term" value="P:7-methylguanosine cap hypermethylation"/>
    <property type="evidence" value="ECO:0007669"/>
    <property type="project" value="InterPro"/>
</dbReference>
<evidence type="ECO:0000313" key="16">
    <source>
        <dbReference type="Proteomes" id="UP000659654"/>
    </source>
</evidence>
<dbReference type="SUPFAM" id="SSF57863">
    <property type="entry name" value="ArfGap/RecO-like zinc finger"/>
    <property type="match status" value="1"/>
</dbReference>
<keyword evidence="3" id="KW-0479">Metal-binding</keyword>
<evidence type="ECO:0000256" key="2">
    <source>
        <dbReference type="ARBA" id="ARBA00022468"/>
    </source>
</evidence>
<evidence type="ECO:0000256" key="11">
    <source>
        <dbReference type="ARBA" id="ARBA00049790"/>
    </source>
</evidence>
<dbReference type="InterPro" id="IPR001164">
    <property type="entry name" value="ArfGAP_dom"/>
</dbReference>
<reference evidence="15" key="1">
    <citation type="submission" date="2020-09" db="EMBL/GenBank/DDBJ databases">
        <authorList>
            <person name="Kikuchi T."/>
        </authorList>
    </citation>
    <scope>NUCLEOTIDE SEQUENCE</scope>
    <source>
        <strain evidence="15">Ka4C1</strain>
    </source>
</reference>
<dbReference type="Pfam" id="PF09445">
    <property type="entry name" value="Methyltransf_15"/>
    <property type="match status" value="1"/>
</dbReference>
<dbReference type="Proteomes" id="UP000582659">
    <property type="component" value="Unassembled WGS sequence"/>
</dbReference>
<comment type="catalytic activity">
    <reaction evidence="9">
        <text>a 5'-end (N(2),N(7)-dimethyl 5'-triphosphoguanosine)-ribonucleoside in snRNA + S-adenosyl-L-methionine = a 5'-end (N(2),N(2),N(7)-trimethyl 5'-triphosphoguanosine)-ribonucleoside in snRNA + S-adenosyl-L-homocysteine + H(+)</text>
        <dbReference type="Rhea" id="RHEA:78479"/>
        <dbReference type="Rhea" id="RHEA-COMP:19087"/>
        <dbReference type="Rhea" id="RHEA-COMP:19089"/>
        <dbReference type="ChEBI" id="CHEBI:15378"/>
        <dbReference type="ChEBI" id="CHEBI:57856"/>
        <dbReference type="ChEBI" id="CHEBI:59789"/>
        <dbReference type="ChEBI" id="CHEBI:167623"/>
        <dbReference type="ChEBI" id="CHEBI:172880"/>
    </reaction>
    <physiologicalReaction direction="left-to-right" evidence="9">
        <dbReference type="Rhea" id="RHEA:78480"/>
    </physiologicalReaction>
</comment>
<evidence type="ECO:0000256" key="1">
    <source>
        <dbReference type="ARBA" id="ARBA00018517"/>
    </source>
</evidence>
<evidence type="ECO:0000256" key="10">
    <source>
        <dbReference type="ARBA" id="ARBA00049075"/>
    </source>
</evidence>
<comment type="catalytic activity">
    <reaction evidence="10">
        <text>a 5'-end (N(7)-methyl 5'-triphosphoguanosine)-ribonucleoside in snRNA + S-adenosyl-L-methionine = a 5'-end (N(2),N(7)-dimethyl 5'-triphosphoguanosine)-ribonucleoside in snRNA + S-adenosyl-L-homocysteine + H(+)</text>
        <dbReference type="Rhea" id="RHEA:78471"/>
        <dbReference type="Rhea" id="RHEA-COMP:19085"/>
        <dbReference type="Rhea" id="RHEA-COMP:19087"/>
        <dbReference type="ChEBI" id="CHEBI:15378"/>
        <dbReference type="ChEBI" id="CHEBI:57856"/>
        <dbReference type="ChEBI" id="CHEBI:59789"/>
        <dbReference type="ChEBI" id="CHEBI:156461"/>
        <dbReference type="ChEBI" id="CHEBI:172880"/>
    </reaction>
    <physiologicalReaction direction="left-to-right" evidence="10">
        <dbReference type="Rhea" id="RHEA:78472"/>
    </physiologicalReaction>
</comment>
<dbReference type="PRINTS" id="PR00405">
    <property type="entry name" value="REVINTRACTNG"/>
</dbReference>
<evidence type="ECO:0000256" key="5">
    <source>
        <dbReference type="ARBA" id="ARBA00022833"/>
    </source>
</evidence>
<dbReference type="PANTHER" id="PTHR46395">
    <property type="entry name" value="ADP-RIBOSYLATION FACTOR GTPASE-ACTIVATING PROTEIN 1"/>
    <property type="match status" value="1"/>
</dbReference>
<dbReference type="AlphaFoldDB" id="A0A7I8XP53"/>
<sequence length="988" mass="110225">MASPRTRRVLKDLRPTNENNTCFECGAGCPQWASVSYGIWICLECSGKHRSLGVHLSFVRSITMDKWKDLELAKMRVGGNKHAREFFEAQDDYSPTWNIHDKYNSKAAALLRDKISCEAEGKTWSYETSSAKNYKAPLASHSSSSSLKANQSGNNLSSYYGGGTDSGFQNSGSNWSAQQGADSRFQGFGNPNYQSQPKRDDDFLAGAMSSISMGWSMLSKGASSAAEVAKDLTSQAGQKAAELTADKDGSIFSSLASKASEVGKNSWGGLSNFVKSPSLQGFAGGFSKNQYEDLGTPTNEKRPEFPSNNAFGGYNQEYQSYNSDANADAFYDAPAPEEPKKSPRPKKARSPKPEAEFSAPKTAQARAAGKIKKPEPDSLISFESDVKTTKVKKVEKKEADDDAWDLLNHLVSSRFSDETLSYYLFSQRNLWEFIQLLDSLSATLHRPITTSPNVAAGFPGFVFVCAADRIAEGRKRGVFMDFECDIHPTASNIDTFLQSALVFDNGDHKLEEEVQEECSELPSVIRRVNVVAKIAFSREDIRELTLSQVFIDDCDLYNLCLKERNVPTRVRPSEQSVNRFKDWVYYTNFAGIQNPFIPDSEESEDEYASVMKEMNLPVSFGGDLGKSKKNIKNRVKNFLIEAEASGFVPGFNPEEAPNSLKRSDIKGIESKNFRVGPVPRYRFEPLFDEETKKPEEETSESFYDCVEEPKVNTETPKSNHILDKAFVQCHKDFDFGFDKVKDAELIAANQEEKCKKDRELQKYWFQRYRLFSLMDHGILMDREGWFSVTPERIAENIARRMVRNPGDIILDAFTGVGGNAIQFARHGAYVYAIDLDPVRLKCARRNAEIYGVADYITFICGDFFDIANSFLGSRGKCEDDDSEVPRPDESPYGISAVFLSPPWGGPSYEAKTFDIKTSMGGLDGVRIFRLAEKLSPNIGYFLPRNSPVDQIVSLANNFKKVDIEQSFLNSKSKAITAYYGALAEPPAL</sequence>
<gene>
    <name evidence="15" type="ORF">BXYJ_LOCUS2069</name>
</gene>
<dbReference type="InterPro" id="IPR019012">
    <property type="entry name" value="RNA_cap_Gua-N2-MeTrfase"/>
</dbReference>
<feature type="region of interest" description="Disordered" evidence="13">
    <location>
        <begin position="290"/>
        <end position="374"/>
    </location>
</feature>
<evidence type="ECO:0000256" key="8">
    <source>
        <dbReference type="ARBA" id="ARBA00048740"/>
    </source>
</evidence>
<feature type="domain" description="Arf-GAP" evidence="14">
    <location>
        <begin position="7"/>
        <end position="124"/>
    </location>
</feature>
<dbReference type="EMBL" id="CAJFCV020000001">
    <property type="protein sequence ID" value="CAG9086884.1"/>
    <property type="molecule type" value="Genomic_DNA"/>
</dbReference>
<feature type="compositionally biased region" description="Polar residues" evidence="13">
    <location>
        <begin position="170"/>
        <end position="181"/>
    </location>
</feature>
<feature type="region of interest" description="Disordered" evidence="13">
    <location>
        <begin position="170"/>
        <end position="200"/>
    </location>
</feature>
<accession>A0A7I8XP53</accession>
<dbReference type="SMR" id="A0A7I8XP53"/>
<keyword evidence="5" id="KW-0862">Zinc</keyword>
<dbReference type="EMBL" id="CAJFDI010000001">
    <property type="protein sequence ID" value="CAD5210719.1"/>
    <property type="molecule type" value="Genomic_DNA"/>
</dbReference>
<evidence type="ECO:0000256" key="3">
    <source>
        <dbReference type="ARBA" id="ARBA00022723"/>
    </source>
</evidence>
<evidence type="ECO:0000256" key="13">
    <source>
        <dbReference type="SAM" id="MobiDB-lite"/>
    </source>
</evidence>
<comment type="catalytic activity">
    <reaction evidence="7">
        <text>a 5'-end (N(2),N(7)-dimethyl 5'-triphosphoguanosine)-ribonucleoside in snoRNA + S-adenosyl-L-methionine = a 5'-end (N(2),N(2),N(7)-trimethyl 5'-triphosphoguanosine)-ribonucleoside in snoRNA + S-adenosyl-L-homocysteine + H(+)</text>
        <dbReference type="Rhea" id="RHEA:78507"/>
        <dbReference type="Rhea" id="RHEA-COMP:19088"/>
        <dbReference type="Rhea" id="RHEA-COMP:19090"/>
        <dbReference type="ChEBI" id="CHEBI:15378"/>
        <dbReference type="ChEBI" id="CHEBI:57856"/>
        <dbReference type="ChEBI" id="CHEBI:59789"/>
        <dbReference type="ChEBI" id="CHEBI:167623"/>
        <dbReference type="ChEBI" id="CHEBI:172880"/>
    </reaction>
    <physiologicalReaction direction="left-to-right" evidence="7">
        <dbReference type="Rhea" id="RHEA:78508"/>
    </physiologicalReaction>
</comment>
<keyword evidence="16" id="KW-1185">Reference proteome</keyword>
<proteinExistence type="inferred from homology"/>
<dbReference type="GO" id="GO:0008270">
    <property type="term" value="F:zinc ion binding"/>
    <property type="evidence" value="ECO:0007669"/>
    <property type="project" value="UniProtKB-KW"/>
</dbReference>
<dbReference type="GO" id="GO:0005096">
    <property type="term" value="F:GTPase activator activity"/>
    <property type="evidence" value="ECO:0007669"/>
    <property type="project" value="UniProtKB-KW"/>
</dbReference>
<evidence type="ECO:0000256" key="6">
    <source>
        <dbReference type="ARBA" id="ARBA00025783"/>
    </source>
</evidence>
<dbReference type="CDD" id="cd08830">
    <property type="entry name" value="ArfGap_ArfGap1"/>
    <property type="match status" value="1"/>
</dbReference>
<name>A0A7I8XP53_BURXY</name>
<comment type="similarity">
    <text evidence="6">Belongs to the methyltransferase superfamily. Trimethylguanosine synthase family.</text>
</comment>
<dbReference type="Proteomes" id="UP000659654">
    <property type="component" value="Unassembled WGS sequence"/>
</dbReference>
<evidence type="ECO:0000259" key="14">
    <source>
        <dbReference type="PROSITE" id="PS50115"/>
    </source>
</evidence>
<evidence type="ECO:0000313" key="15">
    <source>
        <dbReference type="EMBL" id="CAD5210719.1"/>
    </source>
</evidence>
<comment type="catalytic activity">
    <reaction evidence="8">
        <text>a 5'-end (N(7)-methyl 5'-triphosphoguanosine)-ribonucleoside in snoRNA + S-adenosyl-L-methionine = a 5'-end (N(2),N(7)-dimethyl 5'-triphosphoguanosine)-ribonucleoside in snoRNA + S-adenosyl-L-homocysteine + H(+)</text>
        <dbReference type="Rhea" id="RHEA:78475"/>
        <dbReference type="Rhea" id="RHEA-COMP:19086"/>
        <dbReference type="Rhea" id="RHEA-COMP:19088"/>
        <dbReference type="ChEBI" id="CHEBI:15378"/>
        <dbReference type="ChEBI" id="CHEBI:57856"/>
        <dbReference type="ChEBI" id="CHEBI:59789"/>
        <dbReference type="ChEBI" id="CHEBI:156461"/>
        <dbReference type="ChEBI" id="CHEBI:172880"/>
    </reaction>
    <physiologicalReaction direction="left-to-right" evidence="8">
        <dbReference type="Rhea" id="RHEA:78476"/>
    </physiologicalReaction>
</comment>
<protein>
    <recommendedName>
        <fullName evidence="1">Trimethylguanosine synthase</fullName>
    </recommendedName>
    <alternativeName>
        <fullName evidence="11">Cap-specific guanine-N(2) methyltransferase</fullName>
    </alternativeName>
</protein>
<dbReference type="SUPFAM" id="SSF53335">
    <property type="entry name" value="S-adenosyl-L-methionine-dependent methyltransferases"/>
    <property type="match status" value="1"/>
</dbReference>
<keyword evidence="2" id="KW-0343">GTPase activation</keyword>
<dbReference type="GO" id="GO:0030100">
    <property type="term" value="P:regulation of endocytosis"/>
    <property type="evidence" value="ECO:0007669"/>
    <property type="project" value="TreeGrafter"/>
</dbReference>
<dbReference type="PROSITE" id="PS50115">
    <property type="entry name" value="ARFGAP"/>
    <property type="match status" value="1"/>
</dbReference>
<dbReference type="GO" id="GO:0032012">
    <property type="term" value="P:regulation of ARF protein signal transduction"/>
    <property type="evidence" value="ECO:0007669"/>
    <property type="project" value="TreeGrafter"/>
</dbReference>
<feature type="compositionally biased region" description="Polar residues" evidence="13">
    <location>
        <begin position="306"/>
        <end position="325"/>
    </location>
</feature>
<dbReference type="Gene3D" id="3.40.50.150">
    <property type="entry name" value="Vaccinia Virus protein VP39"/>
    <property type="match status" value="1"/>
</dbReference>
<dbReference type="GO" id="GO:0000139">
    <property type="term" value="C:Golgi membrane"/>
    <property type="evidence" value="ECO:0007669"/>
    <property type="project" value="TreeGrafter"/>
</dbReference>